<dbReference type="OrthoDB" id="3172472at2"/>
<dbReference type="InterPro" id="IPR029063">
    <property type="entry name" value="SAM-dependent_MTases_sf"/>
</dbReference>
<name>A0A2J9KPN4_9ACTO</name>
<evidence type="ECO:0000259" key="2">
    <source>
        <dbReference type="Pfam" id="PF13649"/>
    </source>
</evidence>
<dbReference type="GO" id="GO:0008168">
    <property type="term" value="F:methyltransferase activity"/>
    <property type="evidence" value="ECO:0007669"/>
    <property type="project" value="UniProtKB-KW"/>
</dbReference>
<protein>
    <submittedName>
        <fullName evidence="4">Class I SAM-dependent methyltransferase</fullName>
    </submittedName>
    <submittedName>
        <fullName evidence="5">Ubiquinone/menaquinone biosynthesis methyltransferase</fullName>
    </submittedName>
</protein>
<dbReference type="Pfam" id="PF13649">
    <property type="entry name" value="Methyltransf_25"/>
    <property type="match status" value="1"/>
</dbReference>
<dbReference type="GeneID" id="61167379"/>
<evidence type="ECO:0000313" key="3">
    <source>
        <dbReference type="EMBL" id="NMW65904.1"/>
    </source>
</evidence>
<gene>
    <name evidence="4" type="ORF">HHJ77_09375</name>
    <name evidence="3" type="ORF">HHJ78_10390</name>
    <name evidence="5" type="ORF">NCTC11819_00363</name>
</gene>
<organism evidence="4 7">
    <name type="scientific">Mobiluncus mulieris</name>
    <dbReference type="NCBI Taxonomy" id="2052"/>
    <lineage>
        <taxon>Bacteria</taxon>
        <taxon>Bacillati</taxon>
        <taxon>Actinomycetota</taxon>
        <taxon>Actinomycetes</taxon>
        <taxon>Actinomycetales</taxon>
        <taxon>Actinomycetaceae</taxon>
        <taxon>Mobiluncus</taxon>
    </lineage>
</organism>
<dbReference type="GO" id="GO:0032259">
    <property type="term" value="P:methylation"/>
    <property type="evidence" value="ECO:0007669"/>
    <property type="project" value="UniProtKB-KW"/>
</dbReference>
<evidence type="ECO:0000313" key="7">
    <source>
        <dbReference type="Proteomes" id="UP000575397"/>
    </source>
</evidence>
<dbReference type="Gene3D" id="3.40.50.150">
    <property type="entry name" value="Vaccinia Virus protein VP39"/>
    <property type="match status" value="1"/>
</dbReference>
<dbReference type="EMBL" id="JABCUR010000012">
    <property type="protein sequence ID" value="NMW65904.1"/>
    <property type="molecule type" value="Genomic_DNA"/>
</dbReference>
<dbReference type="SUPFAM" id="SSF53335">
    <property type="entry name" value="S-adenosyl-L-methionine-dependent methyltransferases"/>
    <property type="match status" value="1"/>
</dbReference>
<comment type="caution">
    <text evidence="4">The sequence shown here is derived from an EMBL/GenBank/DDBJ whole genome shotgun (WGS) entry which is preliminary data.</text>
</comment>
<evidence type="ECO:0000256" key="1">
    <source>
        <dbReference type="ARBA" id="ARBA00022679"/>
    </source>
</evidence>
<accession>A0A2J9KPN4</accession>
<sequence>MLFMKPNLEEMNKYIYGDEWANLWQKYFAYRPTTNDAVKFLSELAPNGKVLELGVGSGRIALPLSESGMRVTGLDSSTAMLSYLQKNDQKNAVQVVVGNAEKFELKDKDFDLVYFVSWGLHALLSEEKVRGCFESVNKHLNNHGLFVIECMHYEGYKFSDRTLQIAGMDTGLAVLSGEMRNLDAQLLLNTYVFLRDNETPRVHTSASHYWTTEQLDTMAGEAGFDFVQAYGSWGKISLTNKTPNMIRLYQRK</sequence>
<evidence type="ECO:0000313" key="6">
    <source>
        <dbReference type="Proteomes" id="UP000255284"/>
    </source>
</evidence>
<dbReference type="CDD" id="cd02440">
    <property type="entry name" value="AdoMet_MTases"/>
    <property type="match status" value="1"/>
</dbReference>
<dbReference type="EMBL" id="JABCUS010000022">
    <property type="protein sequence ID" value="NMX04125.1"/>
    <property type="molecule type" value="Genomic_DNA"/>
</dbReference>
<dbReference type="EMBL" id="UGGQ01000006">
    <property type="protein sequence ID" value="STO15819.1"/>
    <property type="molecule type" value="Genomic_DNA"/>
</dbReference>
<dbReference type="Proteomes" id="UP000575397">
    <property type="component" value="Unassembled WGS sequence"/>
</dbReference>
<evidence type="ECO:0000313" key="4">
    <source>
        <dbReference type="EMBL" id="NMX04125.1"/>
    </source>
</evidence>
<dbReference type="InterPro" id="IPR041698">
    <property type="entry name" value="Methyltransf_25"/>
</dbReference>
<dbReference type="RefSeq" id="WP_004012975.1">
    <property type="nucleotide sequence ID" value="NZ_CAMPUA010000014.1"/>
</dbReference>
<dbReference type="Proteomes" id="UP000578252">
    <property type="component" value="Unassembled WGS sequence"/>
</dbReference>
<dbReference type="AlphaFoldDB" id="A0A2J9KPN4"/>
<dbReference type="PANTHER" id="PTHR43861">
    <property type="entry name" value="TRANS-ACONITATE 2-METHYLTRANSFERASE-RELATED"/>
    <property type="match status" value="1"/>
</dbReference>
<dbReference type="Proteomes" id="UP000255284">
    <property type="component" value="Unassembled WGS sequence"/>
</dbReference>
<evidence type="ECO:0000313" key="8">
    <source>
        <dbReference type="Proteomes" id="UP000578252"/>
    </source>
</evidence>
<keyword evidence="5" id="KW-0830">Ubiquinone</keyword>
<keyword evidence="4" id="KW-0489">Methyltransferase</keyword>
<reference evidence="5 6" key="1">
    <citation type="submission" date="2018-06" db="EMBL/GenBank/DDBJ databases">
        <authorList>
            <consortium name="Pathogen Informatics"/>
            <person name="Doyle S."/>
        </authorList>
    </citation>
    <scope>NUCLEOTIDE SEQUENCE [LARGE SCALE GENOMIC DNA]</scope>
    <source>
        <strain evidence="5 6">NCTC11819</strain>
    </source>
</reference>
<feature type="domain" description="Methyltransferase" evidence="2">
    <location>
        <begin position="50"/>
        <end position="144"/>
    </location>
</feature>
<evidence type="ECO:0000313" key="5">
    <source>
        <dbReference type="EMBL" id="STO15819.1"/>
    </source>
</evidence>
<reference evidence="7 8" key="2">
    <citation type="submission" date="2020-04" db="EMBL/GenBank/DDBJ databases">
        <title>Antimicrobial susceptibility and clonality of vaginal-derived multi-drug resistant Mobiluncus isolates in China.</title>
        <authorList>
            <person name="Zhang X."/>
        </authorList>
    </citation>
    <scope>NUCLEOTIDE SEQUENCE [LARGE SCALE GENOMIC DNA]</scope>
    <source>
        <strain evidence="4 7">12</strain>
        <strain evidence="3 8">13</strain>
    </source>
</reference>
<keyword evidence="1 4" id="KW-0808">Transferase</keyword>
<proteinExistence type="predicted"/>